<dbReference type="EMBL" id="CP000967">
    <property type="protein sequence ID" value="ACD57552.1"/>
    <property type="molecule type" value="Genomic_DNA"/>
</dbReference>
<dbReference type="InterPro" id="IPR025668">
    <property type="entry name" value="Tnp_DDE_dom"/>
</dbReference>
<dbReference type="Proteomes" id="UP000001740">
    <property type="component" value="Chromosome"/>
</dbReference>
<sequence length="119" mass="13462">MDAANHGVEIIHRSKFKRLTDEQRRWLKRRQAVEPAIAHLKHDNGMDRCWLQGANGDALHAVLCAAGYTIRWLLQAMVRLGLKGLFAPMVGRLAMLATVLALSLKASNTRPHRLAWCVW</sequence>
<feature type="domain" description="Transposase DDE" evidence="1">
    <location>
        <begin position="11"/>
        <end position="71"/>
    </location>
</feature>
<evidence type="ECO:0000313" key="2">
    <source>
        <dbReference type="EMBL" id="ACD57552.1"/>
    </source>
</evidence>
<accession>A0A0K0GHA2</accession>
<dbReference type="PANTHER" id="PTHR33803">
    <property type="entry name" value="IS1478 TRANSPOSASE"/>
    <property type="match status" value="1"/>
</dbReference>
<reference evidence="2 3" key="1">
    <citation type="journal article" date="2008" name="BMC Genomics">
        <title>Genome sequence and rapid evolution of the rice pathogen Xanthomonas oryzae pv. oryzae PXO99A.</title>
        <authorList>
            <person name="Salzberg S.L."/>
            <person name="Sommer D.D."/>
            <person name="Schatz M.C."/>
            <person name="Phillippy A.M."/>
            <person name="Rabinowicz P.D."/>
            <person name="Tsuge S."/>
            <person name="Furutani A."/>
            <person name="Ochiai H."/>
            <person name="Delcher A.L."/>
            <person name="Kelley D."/>
            <person name="Madupu R."/>
            <person name="Puiu D."/>
            <person name="Radune D."/>
            <person name="Shumway M."/>
            <person name="Trapnell C."/>
            <person name="Aparna G."/>
            <person name="Jha G."/>
            <person name="Pandey A."/>
            <person name="Patil P.B."/>
            <person name="Ishihara H."/>
            <person name="Meyer D.F."/>
            <person name="Szurek B."/>
            <person name="Verdier V."/>
            <person name="Koebnik R."/>
            <person name="Dow J.M."/>
            <person name="Ryan R.P."/>
            <person name="Hirata H."/>
            <person name="Tsuyumu S."/>
            <person name="Won Lee S."/>
            <person name="Seo Y.S."/>
            <person name="Sriariyanum M."/>
            <person name="Ronald P.C."/>
            <person name="Sonti R.V."/>
            <person name="Van Sluys M.A."/>
            <person name="Leach J.E."/>
            <person name="White F.F."/>
            <person name="Bogdanove A.J."/>
        </authorList>
    </citation>
    <scope>NUCLEOTIDE SEQUENCE [LARGE SCALE GENOMIC DNA]</scope>
    <source>
        <strain evidence="2 3">PXO99A</strain>
    </source>
</reference>
<dbReference type="PANTHER" id="PTHR33803:SF3">
    <property type="entry name" value="BLL1974 PROTEIN"/>
    <property type="match status" value="1"/>
</dbReference>
<dbReference type="eggNOG" id="COG3039">
    <property type="taxonomic scope" value="Bacteria"/>
</dbReference>
<protein>
    <submittedName>
        <fullName evidence="2">Transposase</fullName>
    </submittedName>
</protein>
<dbReference type="AlphaFoldDB" id="A0A0K0GHA2"/>
<name>A0A0K0GHA2_XANOP</name>
<proteinExistence type="predicted"/>
<gene>
    <name evidence="2" type="ordered locus">PXO_04257</name>
</gene>
<organism evidence="2 3">
    <name type="scientific">Xanthomonas oryzae pv. oryzae (strain PXO99A)</name>
    <dbReference type="NCBI Taxonomy" id="360094"/>
    <lineage>
        <taxon>Bacteria</taxon>
        <taxon>Pseudomonadati</taxon>
        <taxon>Pseudomonadota</taxon>
        <taxon>Gammaproteobacteria</taxon>
        <taxon>Lysobacterales</taxon>
        <taxon>Lysobacteraceae</taxon>
        <taxon>Xanthomonas</taxon>
    </lineage>
</organism>
<evidence type="ECO:0000259" key="1">
    <source>
        <dbReference type="Pfam" id="PF13751"/>
    </source>
</evidence>
<dbReference type="KEGG" id="xop:PXO_04257"/>
<dbReference type="Pfam" id="PF13751">
    <property type="entry name" value="DDE_Tnp_1_6"/>
    <property type="match status" value="1"/>
</dbReference>
<evidence type="ECO:0000313" key="3">
    <source>
        <dbReference type="Proteomes" id="UP000001740"/>
    </source>
</evidence>
<dbReference type="HOGENOM" id="CLU_166943_0_0_6"/>